<evidence type="ECO:0000313" key="1">
    <source>
        <dbReference type="EMBL" id="MDR6899222.1"/>
    </source>
</evidence>
<proteinExistence type="predicted"/>
<dbReference type="Proteomes" id="UP001250791">
    <property type="component" value="Unassembled WGS sequence"/>
</dbReference>
<dbReference type="EMBL" id="JAVDUP010000001">
    <property type="protein sequence ID" value="MDR6899222.1"/>
    <property type="molecule type" value="Genomic_DNA"/>
</dbReference>
<accession>A0ABU1SJQ1</accession>
<name>A0ABU1SJQ1_9HYPH</name>
<gene>
    <name evidence="1" type="ORF">J2W52_000810</name>
</gene>
<protein>
    <submittedName>
        <fullName evidence="1">Uncharacterized protein</fullName>
    </submittedName>
</protein>
<sequence>MGISFPNEGVLTLPSQFSFSLIDIRHFLS</sequence>
<keyword evidence="2" id="KW-1185">Reference proteome</keyword>
<evidence type="ECO:0000313" key="2">
    <source>
        <dbReference type="Proteomes" id="UP001250791"/>
    </source>
</evidence>
<organism evidence="1 2">
    <name type="scientific">Rhizobium miluonense</name>
    <dbReference type="NCBI Taxonomy" id="411945"/>
    <lineage>
        <taxon>Bacteria</taxon>
        <taxon>Pseudomonadati</taxon>
        <taxon>Pseudomonadota</taxon>
        <taxon>Alphaproteobacteria</taxon>
        <taxon>Hyphomicrobiales</taxon>
        <taxon>Rhizobiaceae</taxon>
        <taxon>Rhizobium/Agrobacterium group</taxon>
        <taxon>Rhizobium</taxon>
    </lineage>
</organism>
<comment type="caution">
    <text evidence="1">The sequence shown here is derived from an EMBL/GenBank/DDBJ whole genome shotgun (WGS) entry which is preliminary data.</text>
</comment>
<reference evidence="1 2" key="1">
    <citation type="submission" date="2023-07" db="EMBL/GenBank/DDBJ databases">
        <title>Sorghum-associated microbial communities from plants grown in Nebraska, USA.</title>
        <authorList>
            <person name="Schachtman D."/>
        </authorList>
    </citation>
    <scope>NUCLEOTIDE SEQUENCE [LARGE SCALE GENOMIC DNA]</scope>
    <source>
        <strain evidence="1 2">3199</strain>
    </source>
</reference>